<reference evidence="2" key="1">
    <citation type="journal article" date="2019" name="Int. J. Syst. Evol. Microbiol.">
        <title>The Global Catalogue of Microorganisms (GCM) 10K type strain sequencing project: providing services to taxonomists for standard genome sequencing and annotation.</title>
        <authorList>
            <consortium name="The Broad Institute Genomics Platform"/>
            <consortium name="The Broad Institute Genome Sequencing Center for Infectious Disease"/>
            <person name="Wu L."/>
            <person name="Ma J."/>
        </authorList>
    </citation>
    <scope>NUCLEOTIDE SEQUENCE [LARGE SCALE GENOMIC DNA]</scope>
    <source>
        <strain evidence="2">JCM 9371</strain>
    </source>
</reference>
<protein>
    <submittedName>
        <fullName evidence="1">TcmI family type II polyketide cyclase</fullName>
    </submittedName>
</protein>
<sequence length="112" mass="12880">MFTSLIVTNFVPGSEGKIARLFSESDSTELPALIGVQRRRLYTIRDVYIHLVEADRPISEGLEKHHGNPLFQQISRDLDEYILPFEGKWGSVHQASAQQFYHWERGRGVIQP</sequence>
<evidence type="ECO:0000313" key="2">
    <source>
        <dbReference type="Proteomes" id="UP001597063"/>
    </source>
</evidence>
<dbReference type="Proteomes" id="UP001597063">
    <property type="component" value="Unassembled WGS sequence"/>
</dbReference>
<accession>A0ABW2Y1K7</accession>
<dbReference type="InterPro" id="IPR006765">
    <property type="entry name" value="Polyketide_synth_cyclase"/>
</dbReference>
<dbReference type="EMBL" id="JBHTGP010000035">
    <property type="protein sequence ID" value="MFD0691992.1"/>
    <property type="molecule type" value="Genomic_DNA"/>
</dbReference>
<organism evidence="1 2">
    <name type="scientific">Actinomadura fibrosa</name>
    <dbReference type="NCBI Taxonomy" id="111802"/>
    <lineage>
        <taxon>Bacteria</taxon>
        <taxon>Bacillati</taxon>
        <taxon>Actinomycetota</taxon>
        <taxon>Actinomycetes</taxon>
        <taxon>Streptosporangiales</taxon>
        <taxon>Thermomonosporaceae</taxon>
        <taxon>Actinomadura</taxon>
    </lineage>
</organism>
<dbReference type="Gene3D" id="3.30.70.1090">
    <property type="entry name" value="Dimeric alpha+beta barrel"/>
    <property type="match status" value="1"/>
</dbReference>
<comment type="caution">
    <text evidence="1">The sequence shown here is derived from an EMBL/GenBank/DDBJ whole genome shotgun (WGS) entry which is preliminary data.</text>
</comment>
<dbReference type="RefSeq" id="WP_165503023.1">
    <property type="nucleotide sequence ID" value="NZ_CAACUY010000094.1"/>
</dbReference>
<gene>
    <name evidence="1" type="ORF">ACFQZM_46420</name>
</gene>
<dbReference type="Pfam" id="PF04673">
    <property type="entry name" value="Cyclase_polyket"/>
    <property type="match status" value="1"/>
</dbReference>
<proteinExistence type="predicted"/>
<evidence type="ECO:0000313" key="1">
    <source>
        <dbReference type="EMBL" id="MFD0691992.1"/>
    </source>
</evidence>
<dbReference type="InterPro" id="IPR038474">
    <property type="entry name" value="Polyketide_synth_cyclase_sf"/>
</dbReference>
<name>A0ABW2Y1K7_9ACTN</name>
<dbReference type="InterPro" id="IPR011008">
    <property type="entry name" value="Dimeric_a/b-barrel"/>
</dbReference>
<keyword evidence="2" id="KW-1185">Reference proteome</keyword>
<dbReference type="SUPFAM" id="SSF54909">
    <property type="entry name" value="Dimeric alpha+beta barrel"/>
    <property type="match status" value="1"/>
</dbReference>